<keyword evidence="3" id="KW-1185">Reference proteome</keyword>
<dbReference type="Proteomes" id="UP000194137">
    <property type="component" value="Chromosome"/>
</dbReference>
<dbReference type="AlphaFoldDB" id="A0A1W6ZUI4"/>
<dbReference type="NCBIfam" id="TIGR02218">
    <property type="entry name" value="phg_TIGR02218"/>
    <property type="match status" value="1"/>
</dbReference>
<organism evidence="2 3">
    <name type="scientific">Pseudorhodoplanes sinuspersici</name>
    <dbReference type="NCBI Taxonomy" id="1235591"/>
    <lineage>
        <taxon>Bacteria</taxon>
        <taxon>Pseudomonadati</taxon>
        <taxon>Pseudomonadota</taxon>
        <taxon>Alphaproteobacteria</taxon>
        <taxon>Hyphomicrobiales</taxon>
        <taxon>Pseudorhodoplanes</taxon>
    </lineage>
</organism>
<dbReference type="KEGG" id="psin:CAK95_19060"/>
<sequence length="298" mass="31875">MRNISPAFQAKLDAGATTLCRCWILTRRDGVVQGFTDHDQTVIVNGVSCRADTGFTGSEAVARLGLSVDGVEVSGALSDDSLNESALAAGHYDAAQVDMYIVDWSEPALNVLMTRGHIGEVRREGAAFAAELRGLADTLAHETGRLYTAACSADLGDTRCKIDLDDPLYRGEGSIVAPRGVSAFTVSGLDDFDVGWFTAGRLTFTSGANGGSAMEVKRHYIASDNVVIELWQAMAEPIAPEDTFIVTAGCDKRFATCRDRFNNALNFRGFPHIPGNDFIVRYAIDGEPGHDGKSLSGD</sequence>
<dbReference type="OrthoDB" id="1633386at2"/>
<feature type="domain" description="Bacteriophage phiJL001 Gp84 C-terminal" evidence="1">
    <location>
        <begin position="195"/>
        <end position="277"/>
    </location>
</feature>
<dbReference type="RefSeq" id="WP_086089351.1">
    <property type="nucleotide sequence ID" value="NZ_CP021112.1"/>
</dbReference>
<dbReference type="STRING" id="1235591.CAK95_19060"/>
<dbReference type="EMBL" id="CP021112">
    <property type="protein sequence ID" value="ARQ00956.1"/>
    <property type="molecule type" value="Genomic_DNA"/>
</dbReference>
<proteinExistence type="predicted"/>
<dbReference type="InterPro" id="IPR018964">
    <property type="entry name" value="Phage_phiJL001_Gp84_C"/>
</dbReference>
<dbReference type="Pfam" id="PF09931">
    <property type="entry name" value="Phage_phiJL001_Gp84_N"/>
    <property type="match status" value="1"/>
</dbReference>
<reference evidence="2 3" key="1">
    <citation type="submission" date="2017-05" db="EMBL/GenBank/DDBJ databases">
        <title>Full genome sequence of Pseudorhodoplanes sinuspersici.</title>
        <authorList>
            <person name="Dastgheib S.M.M."/>
            <person name="Shavandi M."/>
            <person name="Tirandaz H."/>
        </authorList>
    </citation>
    <scope>NUCLEOTIDE SEQUENCE [LARGE SCALE GENOMIC DNA]</scope>
    <source>
        <strain evidence="2 3">RIPI110</strain>
    </source>
</reference>
<evidence type="ECO:0000313" key="3">
    <source>
        <dbReference type="Proteomes" id="UP000194137"/>
    </source>
</evidence>
<dbReference type="InterPro" id="IPR011928">
    <property type="entry name" value="Phage_phiJL001_Gp84"/>
</dbReference>
<dbReference type="Pfam" id="PF09356">
    <property type="entry name" value="Phage_BR0599"/>
    <property type="match status" value="1"/>
</dbReference>
<evidence type="ECO:0000259" key="1">
    <source>
        <dbReference type="Pfam" id="PF09356"/>
    </source>
</evidence>
<evidence type="ECO:0000313" key="2">
    <source>
        <dbReference type="EMBL" id="ARQ00956.1"/>
    </source>
</evidence>
<gene>
    <name evidence="2" type="ORF">CAK95_19060</name>
</gene>
<accession>A0A1W6ZUI4</accession>
<protein>
    <submittedName>
        <fullName evidence="2">Beta tubulin</fullName>
    </submittedName>
</protein>
<name>A0A1W6ZUI4_9HYPH</name>